<dbReference type="EMBL" id="JBHRZT010000032">
    <property type="protein sequence ID" value="MFC3883486.1"/>
    <property type="molecule type" value="Genomic_DNA"/>
</dbReference>
<dbReference type="InterPro" id="IPR029058">
    <property type="entry name" value="AB_hydrolase_fold"/>
</dbReference>
<keyword evidence="5" id="KW-1185">Reference proteome</keyword>
<feature type="domain" description="Peptidase S9 prolyl oligopeptidase catalytic" evidence="3">
    <location>
        <begin position="390"/>
        <end position="594"/>
    </location>
</feature>
<dbReference type="InterPro" id="IPR011042">
    <property type="entry name" value="6-blade_b-propeller_TolB-like"/>
</dbReference>
<keyword evidence="2" id="KW-0645">Protease</keyword>
<evidence type="ECO:0000259" key="3">
    <source>
        <dbReference type="Pfam" id="PF00326"/>
    </source>
</evidence>
<accession>A0ABV8B2P8</accession>
<dbReference type="Pfam" id="PF07676">
    <property type="entry name" value="PD40"/>
    <property type="match status" value="1"/>
</dbReference>
<dbReference type="Gene3D" id="3.40.50.1820">
    <property type="entry name" value="alpha/beta hydrolase"/>
    <property type="match status" value="1"/>
</dbReference>
<dbReference type="InterPro" id="IPR001375">
    <property type="entry name" value="Peptidase_S9_cat"/>
</dbReference>
<reference evidence="5" key="1">
    <citation type="journal article" date="2019" name="Int. J. Syst. Evol. Microbiol.">
        <title>The Global Catalogue of Microorganisms (GCM) 10K type strain sequencing project: providing services to taxonomists for standard genome sequencing and annotation.</title>
        <authorList>
            <consortium name="The Broad Institute Genomics Platform"/>
            <consortium name="The Broad Institute Genome Sequencing Center for Infectious Disease"/>
            <person name="Wu L."/>
            <person name="Ma J."/>
        </authorList>
    </citation>
    <scope>NUCLEOTIDE SEQUENCE [LARGE SCALE GENOMIC DNA]</scope>
    <source>
        <strain evidence="5">CCUG 61889</strain>
    </source>
</reference>
<keyword evidence="1 4" id="KW-0378">Hydrolase</keyword>
<keyword evidence="2" id="KW-0720">Serine protease</keyword>
<proteinExistence type="predicted"/>
<evidence type="ECO:0000313" key="4">
    <source>
        <dbReference type="EMBL" id="MFC3883486.1"/>
    </source>
</evidence>
<dbReference type="Gene3D" id="2.120.10.30">
    <property type="entry name" value="TolB, C-terminal domain"/>
    <property type="match status" value="1"/>
</dbReference>
<dbReference type="SUPFAM" id="SSF82171">
    <property type="entry name" value="DPP6 N-terminal domain-like"/>
    <property type="match status" value="1"/>
</dbReference>
<dbReference type="RefSeq" id="WP_377914015.1">
    <property type="nucleotide sequence ID" value="NZ_JBHRZT010000032.1"/>
</dbReference>
<evidence type="ECO:0000256" key="2">
    <source>
        <dbReference type="ARBA" id="ARBA00022825"/>
    </source>
</evidence>
<organism evidence="4 5">
    <name type="scientific">Bacillus songklensis</name>
    <dbReference type="NCBI Taxonomy" id="1069116"/>
    <lineage>
        <taxon>Bacteria</taxon>
        <taxon>Bacillati</taxon>
        <taxon>Bacillota</taxon>
        <taxon>Bacilli</taxon>
        <taxon>Bacillales</taxon>
        <taxon>Bacillaceae</taxon>
        <taxon>Bacillus</taxon>
    </lineage>
</organism>
<dbReference type="SUPFAM" id="SSF53474">
    <property type="entry name" value="alpha/beta-Hydrolases"/>
    <property type="match status" value="1"/>
</dbReference>
<comment type="caution">
    <text evidence="4">The sequence shown here is derived from an EMBL/GenBank/DDBJ whole genome shotgun (WGS) entry which is preliminary data.</text>
</comment>
<dbReference type="GO" id="GO:0016787">
    <property type="term" value="F:hydrolase activity"/>
    <property type="evidence" value="ECO:0007669"/>
    <property type="project" value="UniProtKB-KW"/>
</dbReference>
<sequence>MDAISIEPYLHVHTVKNPVYAPIGHRLSFIADYTGLPQVWELNEGEGRPAQTSFIKEGITFIKYVNGTPNLIIGMDVAGNEKQQLYLLKKDGELIALTNSPEHIHRYGGSSPDGKWIAWSSNRRNPAFFDIYIQNLETLDVRLVYSQDGIFSAVKWSPGGKSLLVQRTNSPLDNDLGVLYLSTGDLNWVTEHTGEASFKDAHFNKDGDHIYLLSNKDREFFGLALIHLSTRNFTRLELGEWDFEGLAMNKDKNKLAFTINEGGISRGGFLDLNRSYLYTWETPMGVISDLKFSPDNQKLAYVLNGPAHPPDIWELDLKTIQAERLTYFSRSPVLEHTLIEPDLISFRSFDNLQVPAFYYKPKHTSGKLPVIVYIHGGPESQIRAVYHPVLQYFLNLGYAVCTPNVRGSTGYGKTYTHLDDVRKRLDPVKDLVYLVEWLKENRNIDPEKIAIMGGSYGGFMVLAAISHYPNYWSAAIDIAGFSSFRTFLKTTSPWRRKHREIEYGTIERDGEFFDRVDPLNHANRITSPLMVLHGANDSRVSIEESEQIVNKLKERDHPITYIRFEDEGHSFVKLKNKISAYTAVSDFLEQIIGKQYKYISPT</sequence>
<dbReference type="Proteomes" id="UP001595752">
    <property type="component" value="Unassembled WGS sequence"/>
</dbReference>
<dbReference type="PANTHER" id="PTHR42776">
    <property type="entry name" value="SERINE PEPTIDASE S9 FAMILY MEMBER"/>
    <property type="match status" value="1"/>
</dbReference>
<gene>
    <name evidence="4" type="ORF">ACFOU2_08165</name>
</gene>
<dbReference type="InterPro" id="IPR011659">
    <property type="entry name" value="WD40"/>
</dbReference>
<name>A0ABV8B2P8_9BACI</name>
<evidence type="ECO:0000256" key="1">
    <source>
        <dbReference type="ARBA" id="ARBA00022801"/>
    </source>
</evidence>
<dbReference type="Pfam" id="PF00326">
    <property type="entry name" value="Peptidase_S9"/>
    <property type="match status" value="1"/>
</dbReference>
<protein>
    <submittedName>
        <fullName evidence="4">Alpha/beta fold hydrolase</fullName>
    </submittedName>
</protein>
<dbReference type="PANTHER" id="PTHR42776:SF27">
    <property type="entry name" value="DIPEPTIDYL PEPTIDASE FAMILY MEMBER 6"/>
    <property type="match status" value="1"/>
</dbReference>
<evidence type="ECO:0000313" key="5">
    <source>
        <dbReference type="Proteomes" id="UP001595752"/>
    </source>
</evidence>